<dbReference type="InterPro" id="IPR012334">
    <property type="entry name" value="Pectin_lyas_fold"/>
</dbReference>
<dbReference type="Pfam" id="PF18962">
    <property type="entry name" value="Por_Secre_tail"/>
    <property type="match status" value="1"/>
</dbReference>
<accession>A0ABU5EQ45</accession>
<dbReference type="InterPro" id="IPR011889">
    <property type="entry name" value="Liste_lipo_26"/>
</dbReference>
<reference evidence="3 4" key="1">
    <citation type="submission" date="2023-11" db="EMBL/GenBank/DDBJ databases">
        <title>Winogradskyella pelagius sp. nov., isolated from coastal sediment.</title>
        <authorList>
            <person name="Li F."/>
        </authorList>
    </citation>
    <scope>NUCLEOTIDE SEQUENCE [LARGE SCALE GENOMIC DNA]</scope>
    <source>
        <strain evidence="3 4">KCTC 23502</strain>
    </source>
</reference>
<dbReference type="InterPro" id="IPR059226">
    <property type="entry name" value="Choice_anch_Q_dom"/>
</dbReference>
<dbReference type="InterPro" id="IPR026444">
    <property type="entry name" value="Secre_tail"/>
</dbReference>
<gene>
    <name evidence="3" type="ORF">SNF14_12645</name>
</gene>
<dbReference type="InterPro" id="IPR005046">
    <property type="entry name" value="DUF285"/>
</dbReference>
<dbReference type="SUPFAM" id="SSF51126">
    <property type="entry name" value="Pectin lyase-like"/>
    <property type="match status" value="2"/>
</dbReference>
<dbReference type="InterPro" id="IPR006626">
    <property type="entry name" value="PbH1"/>
</dbReference>
<dbReference type="Pfam" id="PF03382">
    <property type="entry name" value="DUF285"/>
    <property type="match status" value="2"/>
</dbReference>
<dbReference type="SMART" id="SM00710">
    <property type="entry name" value="PbH1"/>
    <property type="match status" value="7"/>
</dbReference>
<evidence type="ECO:0000313" key="4">
    <source>
        <dbReference type="Proteomes" id="UP001285855"/>
    </source>
</evidence>
<dbReference type="Proteomes" id="UP001285855">
    <property type="component" value="Unassembled WGS sequence"/>
</dbReference>
<comment type="caution">
    <text evidence="3">The sequence shown here is derived from an EMBL/GenBank/DDBJ whole genome shotgun (WGS) entry which is preliminary data.</text>
</comment>
<sequence>MRYFLKTIPLLTLVFSAIELNGQIFVNDDATGNNDGTSWENAYTQLHDALEVANTGDEVWVAGGTYKPSAIPGNCVGCSNAADYTFLIKDGVSLYGGFNGTESQLAERGLDFIPNLDTLSILDGNINQGGFTNVKHVVIFFNNGGNSTINGFTITGGDTSVSGGAPIYFGKSVDPDNGGGIYALSSGFESTSYNAVIANNVIGSDDPLVDANTALNGGGIYVKDGNFLIRNNLIGYNSATNNGGGIYVATGDLPPKIEGNEFSGNIANNNGGGVFVFAGSGVSEIQIVENGFVSNNANNGGAIYLQGGTSIIEYNGIFVNSVETNGAGIFVNGGDTTISYNYIGNNFINSVSAPGNPPATIGQGGGIYIQGGVNRLNNNHVGGNKSFEGGGIFATGSTTDLVNNSIYFNLSRTSGAGFDFSGVNATLLNNTIVFNHTGFMDGEYSGLPFPQGAAENKFSNCQGYLGNNIIWGEYSAFDSDTVLSKANNILRNNGGGTDVDVNPFFSDASLNEHILNFDPNSCSDSNPELCFNPFVSLVSFGDDEFPLLNFGLRPDSFAIDNGNTAAYNSIPGNDAATDVDVIGKSRFVGPQIDIGAFEYRDKFSVGSNGVTCLCPDAAIGESGTLNIDGFPTTFTKRSREQLEALIINDPNDPQIRLTCTSGIADMSGLFGSAPTFNQDISSWDVSSVTNMEAMFINTVDFDQDISVWDVSRVTNMNRMFSNAQAFNQDISVWDVSRVADMSEMFSNTQNFNQDISFWNVAKVTDMDFMFFQSGFFQDISNWCVEAITTEPINFSDVLLPSFRPNWGEFCLSFELDQNGVTCLCTNAAIGTTDVLDINGVFIEFTKRSRAQLDALIASDPNDPQIARSCTSGITDMSNMFRNLPSFNQDISSWDVSSVVNMEAMFLNASSFNQQLNFWNVSNVTNMFGMFSFATSFNGELFLWDVSNVNTMGSMFRGASSFNQFLNSWNVSNVSDMASMFEGATNFNRSLGAWDISNVINMSNMFNNVTLSSENYDALLNGWATLDVGETAIPQNMTFSGGNSQYCSALGSRELLETTFGWSITDGGRLQVVWNGSVSSDWNTAENWSTNALPEDCANIIIPSGTINPLVISGTLEVQNVQLNSGSSMTVPNGATLNINGNLDLYSTSDTFSSLLVNGNISVSGNTRYHRYTNAQLNRNDLISPPLSGQSWSSFLTNDNNHNAAILFNDGVDIPNTTYLFGPFEKGATDDYIVYNYQDNVTLISGRGYRSATNTQQVNGNGEPLIFTGSILTGNVDVPIINDVSGNFPEWNLIGNPYPAYIDINTFLNHEVSPGVTNLSLLSGPTAAIYGYNANDTNGSLWTITNLVAGPELIAPGQGFFVSSSNSSANIQFTPNMQVNGNADDFVLGRSSSPSHSIDLTMNNADSSYSTAFYFNDIASSGLDAGYDAGIFGGTPPEFSIYSHLVEDNEDMAMAIQTLNTSALNNVVIPIGVKANQGQELNFILSSISLPSSVEVYLEDALNGTYTLLNISTYTITANEEINGTGRFYIHFTESSLSLENNNINKLNVYSNPGEGTIIIEGTLQNGTQANIYDLLGRNVSLLKLDISITRNILKLDGLNSGVYIIKIENGVNSVSKKVIIK</sequence>
<dbReference type="Gene3D" id="2.160.20.10">
    <property type="entry name" value="Single-stranded right-handed beta-helix, Pectin lyase-like"/>
    <property type="match status" value="1"/>
</dbReference>
<evidence type="ECO:0000313" key="3">
    <source>
        <dbReference type="EMBL" id="MDY2588191.1"/>
    </source>
</evidence>
<keyword evidence="1" id="KW-0732">Signal</keyword>
<dbReference type="NCBIfam" id="TIGR02167">
    <property type="entry name" value="Liste_lipo_26"/>
    <property type="match status" value="3"/>
</dbReference>
<name>A0ABU5EQ45_9FLAO</name>
<keyword evidence="4" id="KW-1185">Reference proteome</keyword>
<evidence type="ECO:0000256" key="1">
    <source>
        <dbReference type="ARBA" id="ARBA00022729"/>
    </source>
</evidence>
<organism evidence="3 4">
    <name type="scientific">Winogradskyella aquimaris</name>
    <dbReference type="NCBI Taxonomy" id="864074"/>
    <lineage>
        <taxon>Bacteria</taxon>
        <taxon>Pseudomonadati</taxon>
        <taxon>Bacteroidota</taxon>
        <taxon>Flavobacteriia</taxon>
        <taxon>Flavobacteriales</taxon>
        <taxon>Flavobacteriaceae</taxon>
        <taxon>Winogradskyella</taxon>
    </lineage>
</organism>
<protein>
    <submittedName>
        <fullName evidence="3">BspA family leucine-rich repeat surface protein</fullName>
    </submittedName>
</protein>
<dbReference type="NCBIfam" id="TIGR04183">
    <property type="entry name" value="Por_Secre_tail"/>
    <property type="match status" value="1"/>
</dbReference>
<feature type="domain" description="Secretion system C-terminal sorting" evidence="2">
    <location>
        <begin position="1548"/>
        <end position="1620"/>
    </location>
</feature>
<dbReference type="NCBIfam" id="NF041518">
    <property type="entry name" value="choice_anch_Q"/>
    <property type="match status" value="1"/>
</dbReference>
<dbReference type="EMBL" id="JAXDAE010000014">
    <property type="protein sequence ID" value="MDY2588191.1"/>
    <property type="molecule type" value="Genomic_DNA"/>
</dbReference>
<evidence type="ECO:0000259" key="2">
    <source>
        <dbReference type="Pfam" id="PF18962"/>
    </source>
</evidence>
<dbReference type="InterPro" id="IPR011050">
    <property type="entry name" value="Pectin_lyase_fold/virulence"/>
</dbReference>
<dbReference type="RefSeq" id="WP_320556540.1">
    <property type="nucleotide sequence ID" value="NZ_JAXDAE010000014.1"/>
</dbReference>
<proteinExistence type="predicted"/>